<reference evidence="2 3" key="1">
    <citation type="submission" date="2024-09" db="EMBL/GenBank/DDBJ databases">
        <authorList>
            <person name="Sun Q."/>
            <person name="Mori K."/>
        </authorList>
    </citation>
    <scope>NUCLEOTIDE SEQUENCE [LARGE SCALE GENOMIC DNA]</scope>
    <source>
        <strain evidence="2 3">CICC 11035S</strain>
    </source>
</reference>
<dbReference type="PANTHER" id="PTHR30383:SF5">
    <property type="entry name" value="SGNH HYDROLASE-TYPE ESTERASE DOMAIN-CONTAINING PROTEIN"/>
    <property type="match status" value="1"/>
</dbReference>
<protein>
    <submittedName>
        <fullName evidence="2">GDSL-type esterase/lipase family protein</fullName>
    </submittedName>
</protein>
<evidence type="ECO:0000313" key="2">
    <source>
        <dbReference type="EMBL" id="MFC0684492.1"/>
    </source>
</evidence>
<dbReference type="InterPro" id="IPR051532">
    <property type="entry name" value="Ester_Hydrolysis_Enzymes"/>
</dbReference>
<dbReference type="RefSeq" id="WP_267219455.1">
    <property type="nucleotide sequence ID" value="NZ_JAPCWC010000004.1"/>
</dbReference>
<dbReference type="Pfam" id="PF13472">
    <property type="entry name" value="Lipase_GDSL_2"/>
    <property type="match status" value="1"/>
</dbReference>
<keyword evidence="3" id="KW-1185">Reference proteome</keyword>
<dbReference type="InterPro" id="IPR013830">
    <property type="entry name" value="SGNH_hydro"/>
</dbReference>
<dbReference type="InterPro" id="IPR036514">
    <property type="entry name" value="SGNH_hydro_sf"/>
</dbReference>
<proteinExistence type="predicted"/>
<feature type="domain" description="SGNH hydrolase-type esterase" evidence="1">
    <location>
        <begin position="94"/>
        <end position="239"/>
    </location>
</feature>
<dbReference type="Gene3D" id="3.40.50.1110">
    <property type="entry name" value="SGNH hydrolase"/>
    <property type="match status" value="1"/>
</dbReference>
<comment type="caution">
    <text evidence="2">The sequence shown here is derived from an EMBL/GenBank/DDBJ whole genome shotgun (WGS) entry which is preliminary data.</text>
</comment>
<organism evidence="2 3">
    <name type="scientific">Novosphingobium clariflavum</name>
    <dbReference type="NCBI Taxonomy" id="2029884"/>
    <lineage>
        <taxon>Bacteria</taxon>
        <taxon>Pseudomonadati</taxon>
        <taxon>Pseudomonadota</taxon>
        <taxon>Alphaproteobacteria</taxon>
        <taxon>Sphingomonadales</taxon>
        <taxon>Sphingomonadaceae</taxon>
        <taxon>Novosphingobium</taxon>
    </lineage>
</organism>
<name>A0ABV6S6X7_9SPHN</name>
<dbReference type="Proteomes" id="UP001589858">
    <property type="component" value="Unassembled WGS sequence"/>
</dbReference>
<evidence type="ECO:0000259" key="1">
    <source>
        <dbReference type="Pfam" id="PF13472"/>
    </source>
</evidence>
<dbReference type="EMBL" id="JBHLTM010000027">
    <property type="protein sequence ID" value="MFC0684492.1"/>
    <property type="molecule type" value="Genomic_DNA"/>
</dbReference>
<evidence type="ECO:0000313" key="3">
    <source>
        <dbReference type="Proteomes" id="UP001589858"/>
    </source>
</evidence>
<gene>
    <name evidence="2" type="ORF">ACFFF8_07785</name>
</gene>
<accession>A0ABV6S6X7</accession>
<dbReference type="PANTHER" id="PTHR30383">
    <property type="entry name" value="THIOESTERASE 1/PROTEASE 1/LYSOPHOSPHOLIPASE L1"/>
    <property type="match status" value="1"/>
</dbReference>
<dbReference type="SUPFAM" id="SSF52266">
    <property type="entry name" value="SGNH hydrolase"/>
    <property type="match status" value="1"/>
</dbReference>
<sequence length="257" mass="27602">MTVRLRIVVLGLLLVGLGLGLVGHSVWKDQRRARLVGLTDSACSPAGRSITGSDYDDWGGLCFYRAANTALRREGLHPEVVMIGDSITMGWPTLGTQVVNRGVGGQTSSQILLRFRQDALDLGPRVIHLMLGSNDVFGLTGPVTLDQIDGNIRSMADQARLHGAVLILGTLPPSKGFGGLFEPDPSPAIARVNARLRLLARQEGLVLADYHAALAHPDGSIREELFTDGIHPNAAGYAAMQPVYRAALSEAERRRGR</sequence>